<dbReference type="RefSeq" id="WP_126579257.1">
    <property type="nucleotide sequence ID" value="NZ_BIFR01000001.1"/>
</dbReference>
<dbReference type="InterPro" id="IPR036397">
    <property type="entry name" value="RNaseH_sf"/>
</dbReference>
<dbReference type="Gene3D" id="3.30.420.10">
    <property type="entry name" value="Ribonuclease H-like superfamily/Ribonuclease H"/>
    <property type="match status" value="1"/>
</dbReference>
<dbReference type="InterPro" id="IPR013520">
    <property type="entry name" value="Ribonucl_H"/>
</dbReference>
<keyword evidence="6" id="KW-1185">Reference proteome</keyword>
<evidence type="ECO:0000256" key="2">
    <source>
        <dbReference type="ARBA" id="ARBA00022801"/>
    </source>
</evidence>
<evidence type="ECO:0000313" key="5">
    <source>
        <dbReference type="EMBL" id="GCE11565.1"/>
    </source>
</evidence>
<reference evidence="6" key="1">
    <citation type="submission" date="2018-12" db="EMBL/GenBank/DDBJ databases">
        <title>Tengunoibacter tsumagoiensis gen. nov., sp. nov., Dictyobacter kobayashii sp. nov., D. alpinus sp. nov., and D. joshuensis sp. nov. and description of Dictyobacteraceae fam. nov. within the order Ktedonobacterales isolated from Tengu-no-mugimeshi.</title>
        <authorList>
            <person name="Wang C.M."/>
            <person name="Zheng Y."/>
            <person name="Sakai Y."/>
            <person name="Toyoda A."/>
            <person name="Minakuchi Y."/>
            <person name="Abe K."/>
            <person name="Yokota A."/>
            <person name="Yabe S."/>
        </authorList>
    </citation>
    <scope>NUCLEOTIDE SEQUENCE [LARGE SCALE GENOMIC DNA]</scope>
    <source>
        <strain evidence="6">Uno3</strain>
    </source>
</reference>
<evidence type="ECO:0000256" key="1">
    <source>
        <dbReference type="ARBA" id="ARBA00022722"/>
    </source>
</evidence>
<dbReference type="OrthoDB" id="159416at2"/>
<keyword evidence="3 5" id="KW-0269">Exonuclease</keyword>
<dbReference type="GO" id="GO:0003676">
    <property type="term" value="F:nucleic acid binding"/>
    <property type="evidence" value="ECO:0007669"/>
    <property type="project" value="InterPro"/>
</dbReference>
<keyword evidence="1" id="KW-0540">Nuclease</keyword>
<dbReference type="InterPro" id="IPR047201">
    <property type="entry name" value="ERI-1_3'hExo-like"/>
</dbReference>
<keyword evidence="2" id="KW-0378">Hydrolase</keyword>
<proteinExistence type="predicted"/>
<sequence length="192" mass="21694">MKKLLDVVLVIDIEATCWDGAVPEGQENEIIEIGICPFEVSTHTRGEKRSLLIRPERSVVSPFCTKLTTLTQEQVDGGISFAEACNILRTEYASKERVWASWGDYDRIIIEQQCLARKIEYPFNSRHLNLKTVFALLHALPREIGMMAALKMAQLTPEGTHHRGDDDAWNTAALLKTILQKIPSEEELSDED</sequence>
<gene>
    <name evidence="5" type="ORF">KTT_14240</name>
</gene>
<dbReference type="InterPro" id="IPR012337">
    <property type="entry name" value="RNaseH-like_sf"/>
</dbReference>
<dbReference type="PANTHER" id="PTHR23044">
    <property type="entry name" value="3'-5' EXONUCLEASE ERI1-RELATED"/>
    <property type="match status" value="1"/>
</dbReference>
<name>A0A401ZXK2_9CHLR</name>
<dbReference type="SUPFAM" id="SSF53098">
    <property type="entry name" value="Ribonuclease H-like"/>
    <property type="match status" value="1"/>
</dbReference>
<accession>A0A401ZXK2</accession>
<dbReference type="SMART" id="SM00479">
    <property type="entry name" value="EXOIII"/>
    <property type="match status" value="1"/>
</dbReference>
<dbReference type="AlphaFoldDB" id="A0A401ZXK2"/>
<dbReference type="EMBL" id="BIFR01000001">
    <property type="protein sequence ID" value="GCE11565.1"/>
    <property type="molecule type" value="Genomic_DNA"/>
</dbReference>
<dbReference type="Pfam" id="PF00929">
    <property type="entry name" value="RNase_T"/>
    <property type="match status" value="1"/>
</dbReference>
<dbReference type="CDD" id="cd06133">
    <property type="entry name" value="ERI-1_3'hExo_like"/>
    <property type="match status" value="1"/>
</dbReference>
<evidence type="ECO:0000313" key="6">
    <source>
        <dbReference type="Proteomes" id="UP000287352"/>
    </source>
</evidence>
<dbReference type="Proteomes" id="UP000287352">
    <property type="component" value="Unassembled WGS sequence"/>
</dbReference>
<evidence type="ECO:0000256" key="3">
    <source>
        <dbReference type="ARBA" id="ARBA00022839"/>
    </source>
</evidence>
<feature type="domain" description="Exonuclease" evidence="4">
    <location>
        <begin position="7"/>
        <end position="184"/>
    </location>
</feature>
<evidence type="ECO:0000259" key="4">
    <source>
        <dbReference type="SMART" id="SM00479"/>
    </source>
</evidence>
<organism evidence="5 6">
    <name type="scientific">Tengunoibacter tsumagoiensis</name>
    <dbReference type="NCBI Taxonomy" id="2014871"/>
    <lineage>
        <taxon>Bacteria</taxon>
        <taxon>Bacillati</taxon>
        <taxon>Chloroflexota</taxon>
        <taxon>Ktedonobacteria</taxon>
        <taxon>Ktedonobacterales</taxon>
        <taxon>Dictyobacteraceae</taxon>
        <taxon>Tengunoibacter</taxon>
    </lineage>
</organism>
<protein>
    <submittedName>
        <fullName evidence="5">Exonuclease</fullName>
    </submittedName>
</protein>
<dbReference type="GO" id="GO:0000175">
    <property type="term" value="F:3'-5'-RNA exonuclease activity"/>
    <property type="evidence" value="ECO:0007669"/>
    <property type="project" value="InterPro"/>
</dbReference>
<comment type="caution">
    <text evidence="5">The sequence shown here is derived from an EMBL/GenBank/DDBJ whole genome shotgun (WGS) entry which is preliminary data.</text>
</comment>
<dbReference type="PANTHER" id="PTHR23044:SF61">
    <property type="entry name" value="3'-5' EXORIBONUCLEASE 1-RELATED"/>
    <property type="match status" value="1"/>
</dbReference>
<dbReference type="InterPro" id="IPR051274">
    <property type="entry name" value="3-5_Exoribonuclease"/>
</dbReference>